<sequence>MCDNSSQVSKVLDHHVKPSENELLNNKALMRPFNKSKNKCSTSLVGLLHHLILMTAFVCHFSTSFLLKKNLEI</sequence>
<name>A0A9J5W7I1_SOLCO</name>
<gene>
    <name evidence="2" type="ORF">H5410_061339</name>
</gene>
<proteinExistence type="predicted"/>
<evidence type="ECO:0000313" key="3">
    <source>
        <dbReference type="Proteomes" id="UP000824120"/>
    </source>
</evidence>
<evidence type="ECO:0000256" key="1">
    <source>
        <dbReference type="SAM" id="Phobius"/>
    </source>
</evidence>
<dbReference type="AlphaFoldDB" id="A0A9J5W7I1"/>
<comment type="caution">
    <text evidence="2">The sequence shown here is derived from an EMBL/GenBank/DDBJ whole genome shotgun (WGS) entry which is preliminary data.</text>
</comment>
<dbReference type="Proteomes" id="UP000824120">
    <property type="component" value="Chromosome 12"/>
</dbReference>
<keyword evidence="1" id="KW-0812">Transmembrane</keyword>
<keyword evidence="1" id="KW-0472">Membrane</keyword>
<keyword evidence="3" id="KW-1185">Reference proteome</keyword>
<organism evidence="2 3">
    <name type="scientific">Solanum commersonii</name>
    <name type="common">Commerson's wild potato</name>
    <name type="synonym">Commerson's nightshade</name>
    <dbReference type="NCBI Taxonomy" id="4109"/>
    <lineage>
        <taxon>Eukaryota</taxon>
        <taxon>Viridiplantae</taxon>
        <taxon>Streptophyta</taxon>
        <taxon>Embryophyta</taxon>
        <taxon>Tracheophyta</taxon>
        <taxon>Spermatophyta</taxon>
        <taxon>Magnoliopsida</taxon>
        <taxon>eudicotyledons</taxon>
        <taxon>Gunneridae</taxon>
        <taxon>Pentapetalae</taxon>
        <taxon>asterids</taxon>
        <taxon>lamiids</taxon>
        <taxon>Solanales</taxon>
        <taxon>Solanaceae</taxon>
        <taxon>Solanoideae</taxon>
        <taxon>Solaneae</taxon>
        <taxon>Solanum</taxon>
    </lineage>
</organism>
<keyword evidence="1" id="KW-1133">Transmembrane helix</keyword>
<protein>
    <submittedName>
        <fullName evidence="2">Uncharacterized protein</fullName>
    </submittedName>
</protein>
<evidence type="ECO:0000313" key="2">
    <source>
        <dbReference type="EMBL" id="KAG5571573.1"/>
    </source>
</evidence>
<reference evidence="2 3" key="1">
    <citation type="submission" date="2020-09" db="EMBL/GenBank/DDBJ databases">
        <title>De no assembly of potato wild relative species, Solanum commersonii.</title>
        <authorList>
            <person name="Cho K."/>
        </authorList>
    </citation>
    <scope>NUCLEOTIDE SEQUENCE [LARGE SCALE GENOMIC DNA]</scope>
    <source>
        <strain evidence="2">LZ3.2</strain>
        <tissue evidence="2">Leaf</tissue>
    </source>
</reference>
<accession>A0A9J5W7I1</accession>
<dbReference type="EMBL" id="JACXVP010000012">
    <property type="protein sequence ID" value="KAG5571573.1"/>
    <property type="molecule type" value="Genomic_DNA"/>
</dbReference>
<feature type="transmembrane region" description="Helical" evidence="1">
    <location>
        <begin position="47"/>
        <end position="67"/>
    </location>
</feature>